<sequence length="64" mass="7007">CENKSAYQAIKCLDCGEVFTMKPVPIAPGAPEEMMPPEMEMPKCPKCGSMNLGPVFEREKATSK</sequence>
<gene>
    <name evidence="1" type="ORF">COW28_01675</name>
</gene>
<comment type="caution">
    <text evidence="1">The sequence shown here is derived from an EMBL/GenBank/DDBJ whole genome shotgun (WGS) entry which is preliminary data.</text>
</comment>
<organism evidence="1 2">
    <name type="scientific">bacterium (Candidatus Ratteibacteria) CG15_BIG_FIL_POST_REV_8_21_14_020_41_12</name>
    <dbReference type="NCBI Taxonomy" id="2014291"/>
    <lineage>
        <taxon>Bacteria</taxon>
        <taxon>Candidatus Ratteibacteria</taxon>
    </lineage>
</organism>
<protein>
    <recommendedName>
        <fullName evidence="3">Rubredoxin</fullName>
    </recommendedName>
</protein>
<feature type="non-terminal residue" evidence="1">
    <location>
        <position position="1"/>
    </location>
</feature>
<accession>A0A2M7GZS8</accession>
<dbReference type="EMBL" id="PFFY01000072">
    <property type="protein sequence ID" value="PIW33996.1"/>
    <property type="molecule type" value="Genomic_DNA"/>
</dbReference>
<evidence type="ECO:0008006" key="3">
    <source>
        <dbReference type="Google" id="ProtNLM"/>
    </source>
</evidence>
<proteinExistence type="predicted"/>
<dbReference type="AlphaFoldDB" id="A0A2M7GZS8"/>
<name>A0A2M7GZS8_9BACT</name>
<reference evidence="2" key="1">
    <citation type="submission" date="2017-09" db="EMBL/GenBank/DDBJ databases">
        <title>Depth-based differentiation of microbial function through sediment-hosted aquifers and enrichment of novel symbionts in the deep terrestrial subsurface.</title>
        <authorList>
            <person name="Probst A.J."/>
            <person name="Ladd B."/>
            <person name="Jarett J.K."/>
            <person name="Geller-Mcgrath D.E."/>
            <person name="Sieber C.M.K."/>
            <person name="Emerson J.B."/>
            <person name="Anantharaman K."/>
            <person name="Thomas B.C."/>
            <person name="Malmstrom R."/>
            <person name="Stieglmeier M."/>
            <person name="Klingl A."/>
            <person name="Woyke T."/>
            <person name="Ryan C.M."/>
            <person name="Banfield J.F."/>
        </authorList>
    </citation>
    <scope>NUCLEOTIDE SEQUENCE [LARGE SCALE GENOMIC DNA]</scope>
</reference>
<evidence type="ECO:0000313" key="1">
    <source>
        <dbReference type="EMBL" id="PIW33996.1"/>
    </source>
</evidence>
<dbReference type="Proteomes" id="UP000230025">
    <property type="component" value="Unassembled WGS sequence"/>
</dbReference>
<evidence type="ECO:0000313" key="2">
    <source>
        <dbReference type="Proteomes" id="UP000230025"/>
    </source>
</evidence>